<protein>
    <submittedName>
        <fullName evidence="1">Uncharacterized protein</fullName>
    </submittedName>
</protein>
<comment type="caution">
    <text evidence="1">The sequence shown here is derived from an EMBL/GenBank/DDBJ whole genome shotgun (WGS) entry which is preliminary data.</text>
</comment>
<accession>A0ABN9GGU0</accession>
<reference evidence="1" key="1">
    <citation type="submission" date="2023-05" db="EMBL/GenBank/DDBJ databases">
        <authorList>
            <person name="Stuckert A."/>
        </authorList>
    </citation>
    <scope>NUCLEOTIDE SEQUENCE</scope>
</reference>
<sequence>MYRVQGLGVSYVHSAGFRGALCRVQGLGVCCVQSAGLRGALCTECRA</sequence>
<evidence type="ECO:0000313" key="1">
    <source>
        <dbReference type="EMBL" id="CAI9608639.1"/>
    </source>
</evidence>
<organism evidence="1 2">
    <name type="scientific">Staurois parvus</name>
    <dbReference type="NCBI Taxonomy" id="386267"/>
    <lineage>
        <taxon>Eukaryota</taxon>
        <taxon>Metazoa</taxon>
        <taxon>Chordata</taxon>
        <taxon>Craniata</taxon>
        <taxon>Vertebrata</taxon>
        <taxon>Euteleostomi</taxon>
        <taxon>Amphibia</taxon>
        <taxon>Batrachia</taxon>
        <taxon>Anura</taxon>
        <taxon>Neobatrachia</taxon>
        <taxon>Ranoidea</taxon>
        <taxon>Ranidae</taxon>
        <taxon>Staurois</taxon>
    </lineage>
</organism>
<proteinExistence type="predicted"/>
<keyword evidence="2" id="KW-1185">Reference proteome</keyword>
<name>A0ABN9GGU0_9NEOB</name>
<evidence type="ECO:0000313" key="2">
    <source>
        <dbReference type="Proteomes" id="UP001162483"/>
    </source>
</evidence>
<gene>
    <name evidence="1" type="ORF">SPARVUS_LOCUS14133861</name>
</gene>
<dbReference type="Proteomes" id="UP001162483">
    <property type="component" value="Unassembled WGS sequence"/>
</dbReference>
<dbReference type="EMBL" id="CATNWA010018643">
    <property type="protein sequence ID" value="CAI9608639.1"/>
    <property type="molecule type" value="Genomic_DNA"/>
</dbReference>